<dbReference type="EMBL" id="QICL01000010">
    <property type="protein sequence ID" value="PXV64381.1"/>
    <property type="molecule type" value="Genomic_DNA"/>
</dbReference>
<dbReference type="Pfam" id="PF07883">
    <property type="entry name" value="Cupin_2"/>
    <property type="match status" value="1"/>
</dbReference>
<keyword evidence="3" id="KW-0413">Isomerase</keyword>
<dbReference type="InterPro" id="IPR051610">
    <property type="entry name" value="GPI/OXD"/>
</dbReference>
<accession>A0A2V3PRD7</accession>
<dbReference type="SUPFAM" id="SSF51182">
    <property type="entry name" value="RmlC-like cupins"/>
    <property type="match status" value="1"/>
</dbReference>
<organism evidence="3 4">
    <name type="scientific">Dysgonomonas alginatilytica</name>
    <dbReference type="NCBI Taxonomy" id="1605892"/>
    <lineage>
        <taxon>Bacteria</taxon>
        <taxon>Pseudomonadati</taxon>
        <taxon>Bacteroidota</taxon>
        <taxon>Bacteroidia</taxon>
        <taxon>Bacteroidales</taxon>
        <taxon>Dysgonomonadaceae</taxon>
        <taxon>Dysgonomonas</taxon>
    </lineage>
</organism>
<dbReference type="InterPro" id="IPR011051">
    <property type="entry name" value="RmlC_Cupin_sf"/>
</dbReference>
<dbReference type="PANTHER" id="PTHR35848:SF9">
    <property type="entry name" value="SLL1358 PROTEIN"/>
    <property type="match status" value="1"/>
</dbReference>
<evidence type="ECO:0000313" key="4">
    <source>
        <dbReference type="Proteomes" id="UP000247973"/>
    </source>
</evidence>
<protein>
    <submittedName>
        <fullName evidence="3">Mannose-6-phosphate isomerase-like protein (Cupin superfamily)</fullName>
    </submittedName>
</protein>
<dbReference type="InterPro" id="IPR014710">
    <property type="entry name" value="RmlC-like_jellyroll"/>
</dbReference>
<dbReference type="InterPro" id="IPR013096">
    <property type="entry name" value="Cupin_2"/>
</dbReference>
<evidence type="ECO:0000313" key="3">
    <source>
        <dbReference type="EMBL" id="PXV64381.1"/>
    </source>
</evidence>
<name>A0A2V3PRD7_9BACT</name>
<sequence>MYKKVSKNEAVHYIWGDGCDSWVFVDKDTLSVKLESMPPNTRENAHHHAKASQFFYLIKGEALFHINGNESVTVLAQEGLLIPPQTIHFIENKSDEAIDFLVISQPTTNNDRF</sequence>
<dbReference type="AlphaFoldDB" id="A0A2V3PRD7"/>
<dbReference type="Gene3D" id="2.60.120.10">
    <property type="entry name" value="Jelly Rolls"/>
    <property type="match status" value="1"/>
</dbReference>
<keyword evidence="4" id="KW-1185">Reference proteome</keyword>
<dbReference type="GO" id="GO:0046872">
    <property type="term" value="F:metal ion binding"/>
    <property type="evidence" value="ECO:0007669"/>
    <property type="project" value="UniProtKB-KW"/>
</dbReference>
<dbReference type="GO" id="GO:0016853">
    <property type="term" value="F:isomerase activity"/>
    <property type="evidence" value="ECO:0007669"/>
    <property type="project" value="UniProtKB-KW"/>
</dbReference>
<keyword evidence="1" id="KW-0479">Metal-binding</keyword>
<dbReference type="RefSeq" id="WP_110310506.1">
    <property type="nucleotide sequence ID" value="NZ_QICL01000010.1"/>
</dbReference>
<evidence type="ECO:0000256" key="1">
    <source>
        <dbReference type="ARBA" id="ARBA00022723"/>
    </source>
</evidence>
<feature type="domain" description="Cupin type-2" evidence="2">
    <location>
        <begin position="34"/>
        <end position="103"/>
    </location>
</feature>
<dbReference type="OrthoDB" id="9806121at2"/>
<dbReference type="Proteomes" id="UP000247973">
    <property type="component" value="Unassembled WGS sequence"/>
</dbReference>
<comment type="caution">
    <text evidence="3">The sequence shown here is derived from an EMBL/GenBank/DDBJ whole genome shotgun (WGS) entry which is preliminary data.</text>
</comment>
<gene>
    <name evidence="3" type="ORF">CLV62_11024</name>
</gene>
<reference evidence="3 4" key="1">
    <citation type="submission" date="2018-03" db="EMBL/GenBank/DDBJ databases">
        <title>Genomic Encyclopedia of Archaeal and Bacterial Type Strains, Phase II (KMG-II): from individual species to whole genera.</title>
        <authorList>
            <person name="Goeker M."/>
        </authorList>
    </citation>
    <scope>NUCLEOTIDE SEQUENCE [LARGE SCALE GENOMIC DNA]</scope>
    <source>
        <strain evidence="3 4">DSM 100214</strain>
    </source>
</reference>
<evidence type="ECO:0000259" key="2">
    <source>
        <dbReference type="Pfam" id="PF07883"/>
    </source>
</evidence>
<dbReference type="PANTHER" id="PTHR35848">
    <property type="entry name" value="OXALATE-BINDING PROTEIN"/>
    <property type="match status" value="1"/>
</dbReference>
<proteinExistence type="predicted"/>